<keyword evidence="2" id="KW-0547">Nucleotide-binding</keyword>
<evidence type="ECO:0000313" key="6">
    <source>
        <dbReference type="Proteomes" id="UP000053557"/>
    </source>
</evidence>
<comment type="caution">
    <text evidence="5">The sequence shown here is derived from an EMBL/GenBank/DDBJ whole genome shotgun (WGS) entry which is preliminary data.</text>
</comment>
<dbReference type="GO" id="GO:0016887">
    <property type="term" value="F:ATP hydrolysis activity"/>
    <property type="evidence" value="ECO:0007669"/>
    <property type="project" value="InterPro"/>
</dbReference>
<feature type="domain" description="ABC transporter" evidence="4">
    <location>
        <begin position="3"/>
        <end position="251"/>
    </location>
</feature>
<dbReference type="InterPro" id="IPR051120">
    <property type="entry name" value="ABC_AA/LPS_Transport"/>
</dbReference>
<dbReference type="SMART" id="SM00382">
    <property type="entry name" value="AAA"/>
    <property type="match status" value="1"/>
</dbReference>
<dbReference type="GO" id="GO:0005524">
    <property type="term" value="F:ATP binding"/>
    <property type="evidence" value="ECO:0007669"/>
    <property type="project" value="UniProtKB-KW"/>
</dbReference>
<dbReference type="GO" id="GO:0005886">
    <property type="term" value="C:plasma membrane"/>
    <property type="evidence" value="ECO:0007669"/>
    <property type="project" value="TreeGrafter"/>
</dbReference>
<reference evidence="5 6" key="1">
    <citation type="submission" date="2015-12" db="EMBL/GenBank/DDBJ databases">
        <title>Draft genome sequence of Acidibacillus ferrooxidans ITV001, isolated from a chalcopyrite acid mine drainage site in Brazil.</title>
        <authorList>
            <person name="Dall'Agnol H."/>
            <person name="Nancucheo I."/>
            <person name="Johnson B."/>
            <person name="Oliveira R."/>
            <person name="Leite L."/>
            <person name="Pylro V."/>
            <person name="Nunes G.L."/>
            <person name="Tzotzos G."/>
            <person name="Fernandes G.R."/>
            <person name="Dutra J."/>
            <person name="Orellana S.C."/>
            <person name="Oliveira G."/>
        </authorList>
    </citation>
    <scope>NUCLEOTIDE SEQUENCE [LARGE SCALE GENOMIC DNA]</scope>
    <source>
        <strain evidence="6">ITV01</strain>
    </source>
</reference>
<dbReference type="CDD" id="cd03219">
    <property type="entry name" value="ABC_Mj1267_LivG_branched"/>
    <property type="match status" value="1"/>
</dbReference>
<dbReference type="InterPro" id="IPR032823">
    <property type="entry name" value="BCA_ABC_TP_C"/>
</dbReference>
<evidence type="ECO:0000256" key="1">
    <source>
        <dbReference type="ARBA" id="ARBA00022448"/>
    </source>
</evidence>
<dbReference type="Proteomes" id="UP000053557">
    <property type="component" value="Unassembled WGS sequence"/>
</dbReference>
<dbReference type="PROSITE" id="PS50893">
    <property type="entry name" value="ABC_TRANSPORTER_2"/>
    <property type="match status" value="1"/>
</dbReference>
<keyword evidence="1" id="KW-0813">Transport</keyword>
<keyword evidence="6" id="KW-1185">Reference proteome</keyword>
<evidence type="ECO:0000313" key="5">
    <source>
        <dbReference type="EMBL" id="KUO94699.1"/>
    </source>
</evidence>
<sequence>MFLEFDRVTLRFSGLIALKDVSLSVDEGGVFAIIGPNGAGKSTMLNCISRIYTPQQGAIRFMGEDLLKVPPDRIKAHGIGRSFQNMELFAKMTVEDNLLVGGHCALHTNPFSEALGWFKARASEREARNRVQHVLESLGIATYSKHIAGSLPYGIQKKVDVGRALMGAPRLLLLDEPAAGLNDSETEELGNWICTVKQAMNTTVVMIEHDMSLVMSISDRIAVLDFGELIAVGTPGEIRQDDRVIRAYLGKEA</sequence>
<keyword evidence="3 5" id="KW-0067">ATP-binding</keyword>
<dbReference type="InterPro" id="IPR003593">
    <property type="entry name" value="AAA+_ATPase"/>
</dbReference>
<gene>
    <name evidence="5" type="ORF">ATW55_02210</name>
</gene>
<accession>A0A117SX14</accession>
<proteinExistence type="predicted"/>
<dbReference type="InterPro" id="IPR027417">
    <property type="entry name" value="P-loop_NTPase"/>
</dbReference>
<evidence type="ECO:0000256" key="3">
    <source>
        <dbReference type="ARBA" id="ARBA00022840"/>
    </source>
</evidence>
<dbReference type="OrthoDB" id="9805514at2"/>
<evidence type="ECO:0000256" key="2">
    <source>
        <dbReference type="ARBA" id="ARBA00022741"/>
    </source>
</evidence>
<dbReference type="Pfam" id="PF12399">
    <property type="entry name" value="BCA_ABC_TP_C"/>
    <property type="match status" value="1"/>
</dbReference>
<dbReference type="AlphaFoldDB" id="A0A117SX14"/>
<dbReference type="PANTHER" id="PTHR45772">
    <property type="entry name" value="CONSERVED COMPONENT OF ABC TRANSPORTER FOR NATURAL AMINO ACIDS-RELATED"/>
    <property type="match status" value="1"/>
</dbReference>
<dbReference type="SUPFAM" id="SSF52540">
    <property type="entry name" value="P-loop containing nucleoside triphosphate hydrolases"/>
    <property type="match status" value="1"/>
</dbReference>
<dbReference type="InterPro" id="IPR003439">
    <property type="entry name" value="ABC_transporter-like_ATP-bd"/>
</dbReference>
<protein>
    <submittedName>
        <fullName evidence="5">ABC transporter ATP-binding protein</fullName>
    </submittedName>
</protein>
<name>A0A117SX14_9BACL</name>
<dbReference type="Gene3D" id="3.40.50.300">
    <property type="entry name" value="P-loop containing nucleotide triphosphate hydrolases"/>
    <property type="match status" value="1"/>
</dbReference>
<evidence type="ECO:0000259" key="4">
    <source>
        <dbReference type="PROSITE" id="PS50893"/>
    </source>
</evidence>
<dbReference type="RefSeq" id="WP_067720277.1">
    <property type="nucleotide sequence ID" value="NZ_LPVJ01000071.1"/>
</dbReference>
<dbReference type="EMBL" id="LPVJ01000071">
    <property type="protein sequence ID" value="KUO94699.1"/>
    <property type="molecule type" value="Genomic_DNA"/>
</dbReference>
<dbReference type="PANTHER" id="PTHR45772:SF1">
    <property type="entry name" value="ABC TRANSPORTER ATP-BINDING PROTEIN"/>
    <property type="match status" value="1"/>
</dbReference>
<dbReference type="Pfam" id="PF00005">
    <property type="entry name" value="ABC_tran"/>
    <property type="match status" value="1"/>
</dbReference>
<organism evidence="5 6">
    <name type="scientific">Ferroacidibacillus organovorans</name>
    <dbReference type="NCBI Taxonomy" id="1765683"/>
    <lineage>
        <taxon>Bacteria</taxon>
        <taxon>Bacillati</taxon>
        <taxon>Bacillota</taxon>
        <taxon>Bacilli</taxon>
        <taxon>Bacillales</taxon>
        <taxon>Alicyclobacillaceae</taxon>
        <taxon>Ferroacidibacillus</taxon>
    </lineage>
</organism>
<dbReference type="FunFam" id="3.40.50.300:FF:000421">
    <property type="entry name" value="Branched-chain amino acid ABC transporter ATP-binding protein"/>
    <property type="match status" value="1"/>
</dbReference>